<evidence type="ECO:0000256" key="4">
    <source>
        <dbReference type="PIRSR" id="PIRSR005739-1"/>
    </source>
</evidence>
<evidence type="ECO:0000256" key="2">
    <source>
        <dbReference type="ARBA" id="ARBA00022679"/>
    </source>
</evidence>
<keyword evidence="7" id="KW-1185">Reference proteome</keyword>
<evidence type="ECO:0000256" key="1">
    <source>
        <dbReference type="ARBA" id="ARBA00022603"/>
    </source>
</evidence>
<comment type="caution">
    <text evidence="6">The sequence shown here is derived from an EMBL/GenBank/DDBJ whole genome shotgun (WGS) entry which is preliminary data.</text>
</comment>
<dbReference type="OrthoDB" id="3631985at2759"/>
<dbReference type="InterPro" id="IPR016461">
    <property type="entry name" value="COMT-like"/>
</dbReference>
<name>A0A8H6RII6_9PEZI</name>
<keyword evidence="1 6" id="KW-0489">Methyltransferase</keyword>
<dbReference type="GO" id="GO:0008171">
    <property type="term" value="F:O-methyltransferase activity"/>
    <property type="evidence" value="ECO:0007669"/>
    <property type="project" value="InterPro"/>
</dbReference>
<evidence type="ECO:0000313" key="6">
    <source>
        <dbReference type="EMBL" id="KAF7190671.1"/>
    </source>
</evidence>
<protein>
    <submittedName>
        <fullName evidence="6">O-methyltransferase bik3</fullName>
    </submittedName>
</protein>
<reference evidence="6" key="1">
    <citation type="submission" date="2020-04" db="EMBL/GenBank/DDBJ databases">
        <title>Draft genome resource of the tomato pathogen Pseudocercospora fuligena.</title>
        <authorList>
            <person name="Zaccaron A."/>
        </authorList>
    </citation>
    <scope>NUCLEOTIDE SEQUENCE</scope>
    <source>
        <strain evidence="6">PF001</strain>
    </source>
</reference>
<dbReference type="EMBL" id="JABCIY010000168">
    <property type="protein sequence ID" value="KAF7190671.1"/>
    <property type="molecule type" value="Genomic_DNA"/>
</dbReference>
<gene>
    <name evidence="6" type="ORF">HII31_07830</name>
</gene>
<dbReference type="Pfam" id="PF00891">
    <property type="entry name" value="Methyltransf_2"/>
    <property type="match status" value="1"/>
</dbReference>
<dbReference type="PANTHER" id="PTHR43712">
    <property type="entry name" value="PUTATIVE (AFU_ORTHOLOGUE AFUA_4G14580)-RELATED"/>
    <property type="match status" value="1"/>
</dbReference>
<dbReference type="InterPro" id="IPR036388">
    <property type="entry name" value="WH-like_DNA-bd_sf"/>
</dbReference>
<dbReference type="Gene3D" id="1.10.10.10">
    <property type="entry name" value="Winged helix-like DNA-binding domain superfamily/Winged helix DNA-binding domain"/>
    <property type="match status" value="1"/>
</dbReference>
<evidence type="ECO:0000259" key="5">
    <source>
        <dbReference type="Pfam" id="PF00891"/>
    </source>
</evidence>
<dbReference type="InterPro" id="IPR029063">
    <property type="entry name" value="SAM-dependent_MTases_sf"/>
</dbReference>
<dbReference type="GO" id="GO:0032259">
    <property type="term" value="P:methylation"/>
    <property type="evidence" value="ECO:0007669"/>
    <property type="project" value="UniProtKB-KW"/>
</dbReference>
<proteinExistence type="predicted"/>
<evidence type="ECO:0000256" key="3">
    <source>
        <dbReference type="ARBA" id="ARBA00022691"/>
    </source>
</evidence>
<dbReference type="PANTHER" id="PTHR43712:SF5">
    <property type="entry name" value="O-METHYLTRANSFERASE ASQN-RELATED"/>
    <property type="match status" value="1"/>
</dbReference>
<dbReference type="Gene3D" id="3.40.50.150">
    <property type="entry name" value="Vaccinia Virus protein VP39"/>
    <property type="match status" value="1"/>
</dbReference>
<organism evidence="6 7">
    <name type="scientific">Pseudocercospora fuligena</name>
    <dbReference type="NCBI Taxonomy" id="685502"/>
    <lineage>
        <taxon>Eukaryota</taxon>
        <taxon>Fungi</taxon>
        <taxon>Dikarya</taxon>
        <taxon>Ascomycota</taxon>
        <taxon>Pezizomycotina</taxon>
        <taxon>Dothideomycetes</taxon>
        <taxon>Dothideomycetidae</taxon>
        <taxon>Mycosphaerellales</taxon>
        <taxon>Mycosphaerellaceae</taxon>
        <taxon>Pseudocercospora</taxon>
    </lineage>
</organism>
<dbReference type="AlphaFoldDB" id="A0A8H6RII6"/>
<keyword evidence="2 6" id="KW-0808">Transferase</keyword>
<dbReference type="SUPFAM" id="SSF46785">
    <property type="entry name" value="Winged helix' DNA-binding domain"/>
    <property type="match status" value="1"/>
</dbReference>
<dbReference type="SUPFAM" id="SSF53335">
    <property type="entry name" value="S-adenosyl-L-methionine-dependent methyltransferases"/>
    <property type="match status" value="1"/>
</dbReference>
<feature type="non-terminal residue" evidence="6">
    <location>
        <position position="411"/>
    </location>
</feature>
<sequence>TLSEYFRAENRTQPSFERDTPLHVLPTDAPAEVKLARELLMDHAVRLSQLISGPSEYLWRTIVGCQYAECLKWLNHFKIFELVPLDGNVSYSEISEKAHVLEDRLKTIARMAMTSGLFAEPRPGYIAHSATSAALQSNQDLKVQLNWYTKILMPTLASTPAAHEKWAAGTAPNETPFNLAFQTDLSGYEYISRTAEMQASFGQLMEALARDPKNSLDHLANSFEWANLGKATVVDIGGNVGHVSIELASRFPRLNFVVQDRAEVAAEGEQQMRLGNLNASIADRIKFQGHDFFTEQPVKRAGVYLLRQILHNWNSDDCVRILSRIVPAMGPNSHLLVAEFVLPKPGNMLSVEERFFRLYDINMMVLFNAMERDLAAWEGILQRADRRLKVKAVSRPLGSSYSLIDVMLEEQ</sequence>
<dbReference type="Proteomes" id="UP000660729">
    <property type="component" value="Unassembled WGS sequence"/>
</dbReference>
<dbReference type="InterPro" id="IPR036390">
    <property type="entry name" value="WH_DNA-bd_sf"/>
</dbReference>
<dbReference type="InterPro" id="IPR001077">
    <property type="entry name" value="COMT_C"/>
</dbReference>
<accession>A0A8H6RII6</accession>
<keyword evidence="3" id="KW-0949">S-adenosyl-L-methionine</keyword>
<dbReference type="PIRSF" id="PIRSF005739">
    <property type="entry name" value="O-mtase"/>
    <property type="match status" value="1"/>
</dbReference>
<evidence type="ECO:0000313" key="7">
    <source>
        <dbReference type="Proteomes" id="UP000660729"/>
    </source>
</evidence>
<dbReference type="PROSITE" id="PS51683">
    <property type="entry name" value="SAM_OMT_II"/>
    <property type="match status" value="1"/>
</dbReference>
<feature type="domain" description="O-methyltransferase C-terminal" evidence="5">
    <location>
        <begin position="173"/>
        <end position="384"/>
    </location>
</feature>
<feature type="active site" description="Proton acceptor" evidence="4">
    <location>
        <position position="311"/>
    </location>
</feature>